<dbReference type="Pfam" id="PF08219">
    <property type="entry name" value="TOM13"/>
    <property type="match status" value="1"/>
</dbReference>
<keyword evidence="2" id="KW-0472">Membrane</keyword>
<feature type="compositionally biased region" description="Low complexity" evidence="1">
    <location>
        <begin position="39"/>
        <end position="51"/>
    </location>
</feature>
<feature type="region of interest" description="Disordered" evidence="1">
    <location>
        <begin position="1"/>
        <end position="288"/>
    </location>
</feature>
<dbReference type="Proteomes" id="UP000054845">
    <property type="component" value="Unassembled WGS sequence"/>
</dbReference>
<feature type="compositionally biased region" description="Basic and acidic residues" evidence="1">
    <location>
        <begin position="126"/>
        <end position="136"/>
    </location>
</feature>
<dbReference type="GO" id="GO:0005741">
    <property type="term" value="C:mitochondrial outer membrane"/>
    <property type="evidence" value="ECO:0007669"/>
    <property type="project" value="InterPro"/>
</dbReference>
<protein>
    <submittedName>
        <fullName evidence="3">Outer membrane protein, MIM1/TOM13, mitochondrial</fullName>
    </submittedName>
</protein>
<reference evidence="3 4" key="1">
    <citation type="submission" date="2014-09" db="EMBL/GenBank/DDBJ databases">
        <authorList>
            <person name="Magalhaes I.L.F."/>
            <person name="Oliveira U."/>
            <person name="Santos F.R."/>
            <person name="Vidigal T.H.D.A."/>
            <person name="Brescovit A.D."/>
            <person name="Santos A.J."/>
        </authorList>
    </citation>
    <scope>NUCLEOTIDE SEQUENCE [LARGE SCALE GENOMIC DNA]</scope>
</reference>
<feature type="compositionally biased region" description="Basic residues" evidence="1">
    <location>
        <begin position="173"/>
        <end position="186"/>
    </location>
</feature>
<keyword evidence="4" id="KW-1185">Reference proteome</keyword>
<dbReference type="AlphaFoldDB" id="A0A0P1B995"/>
<keyword evidence="2" id="KW-1133">Transmembrane helix</keyword>
<dbReference type="PANTHER" id="PTHR28241">
    <property type="entry name" value="MITOCHONDRIAL IMPORT PROTEIN 1"/>
    <property type="match status" value="1"/>
</dbReference>
<name>A0A0P1B995_9BASI</name>
<organism evidence="3 4">
    <name type="scientific">Ceraceosorus bombacis</name>
    <dbReference type="NCBI Taxonomy" id="401625"/>
    <lineage>
        <taxon>Eukaryota</taxon>
        <taxon>Fungi</taxon>
        <taxon>Dikarya</taxon>
        <taxon>Basidiomycota</taxon>
        <taxon>Ustilaginomycotina</taxon>
        <taxon>Exobasidiomycetes</taxon>
        <taxon>Ceraceosorales</taxon>
        <taxon>Ceraceosoraceae</taxon>
        <taxon>Ceraceosorus</taxon>
    </lineage>
</organism>
<dbReference type="EMBL" id="CCYA01000149">
    <property type="protein sequence ID" value="CEH12334.1"/>
    <property type="molecule type" value="Genomic_DNA"/>
</dbReference>
<feature type="transmembrane region" description="Helical" evidence="2">
    <location>
        <begin position="339"/>
        <end position="362"/>
    </location>
</feature>
<dbReference type="InterPro" id="IPR013262">
    <property type="entry name" value="OMP_MIM1/TOM13_mt"/>
</dbReference>
<keyword evidence="2" id="KW-0812">Transmembrane</keyword>
<feature type="compositionally biased region" description="Polar residues" evidence="1">
    <location>
        <begin position="252"/>
        <end position="263"/>
    </location>
</feature>
<dbReference type="STRING" id="401625.A0A0P1B995"/>
<accession>A0A0P1B995</accession>
<sequence length="428" mass="45020">MQQQQDGLPPAFVYDPAPESPEGRSEHTIDPSLLASPARSTRTNNSSTSSTERGEWSDGDGDDSALDLLVDAHDRSNNSSGISQADHQDGSEDGPITSDLSGEHNEEQGAFSDATPVPDSSGAFDAPDRAELERTSQHKHRPSHHDASFGLDPDADLNHAISGRPLFGMSAGHHTHHHPHHQHHSHREHEGSSRGGGGQSSSAAKELDRGRTNYSSRSGPFTTPHSSGLPDTVPTASATGMPRILPRRYSRSRSPTGSVHSSNAPPPKEMRVQSPSGDAAGGVHDAGGAQFNVPSGSLTLAAFAPGLKWRRRLALLSATIGINLGLPFLNGVMLGFGEIFARAVLAPMLGLSLGAVGVGSMAHREELERLRGRGRASNARVGLSGAAGSNAGIGQKDGNTRWAQGAEGVDLDGWALEADDETKKSKRR</sequence>
<evidence type="ECO:0000313" key="4">
    <source>
        <dbReference type="Proteomes" id="UP000054845"/>
    </source>
</evidence>
<feature type="compositionally biased region" description="Low complexity" evidence="1">
    <location>
        <begin position="277"/>
        <end position="288"/>
    </location>
</feature>
<dbReference type="GO" id="GO:0045040">
    <property type="term" value="P:protein insertion into mitochondrial outer membrane"/>
    <property type="evidence" value="ECO:0007669"/>
    <property type="project" value="TreeGrafter"/>
</dbReference>
<evidence type="ECO:0000256" key="1">
    <source>
        <dbReference type="SAM" id="MobiDB-lite"/>
    </source>
</evidence>
<evidence type="ECO:0000313" key="3">
    <source>
        <dbReference type="EMBL" id="CEH12334.1"/>
    </source>
</evidence>
<dbReference type="OrthoDB" id="5529571at2759"/>
<evidence type="ECO:0000256" key="2">
    <source>
        <dbReference type="SAM" id="Phobius"/>
    </source>
</evidence>
<dbReference type="GO" id="GO:0070096">
    <property type="term" value="P:mitochondrial outer membrane translocase complex assembly"/>
    <property type="evidence" value="ECO:0007669"/>
    <property type="project" value="TreeGrafter"/>
</dbReference>
<feature type="transmembrane region" description="Helical" evidence="2">
    <location>
        <begin position="313"/>
        <end position="333"/>
    </location>
</feature>
<proteinExistence type="predicted"/>
<feature type="compositionally biased region" description="Polar residues" evidence="1">
    <location>
        <begin position="212"/>
        <end position="226"/>
    </location>
</feature>
<dbReference type="PANTHER" id="PTHR28241:SF1">
    <property type="entry name" value="MITOCHONDRIAL IMPORT PROTEIN 1"/>
    <property type="match status" value="1"/>
</dbReference>